<dbReference type="AlphaFoldDB" id="A0A1I7ZBQ2"/>
<reference evidence="3" key="1">
    <citation type="submission" date="2016-11" db="UniProtKB">
        <authorList>
            <consortium name="WormBaseParasite"/>
        </authorList>
    </citation>
    <scope>IDENTIFICATION</scope>
</reference>
<name>A0A1I7ZBQ2_9BILA</name>
<dbReference type="WBParaSite" id="L893_g24799.t1">
    <property type="protein sequence ID" value="L893_g24799.t1"/>
    <property type="gene ID" value="L893_g24799"/>
</dbReference>
<keyword evidence="2" id="KW-1185">Reference proteome</keyword>
<proteinExistence type="predicted"/>
<feature type="chain" id="PRO_5009313230" evidence="1">
    <location>
        <begin position="18"/>
        <end position="221"/>
    </location>
</feature>
<evidence type="ECO:0000313" key="2">
    <source>
        <dbReference type="Proteomes" id="UP000095287"/>
    </source>
</evidence>
<organism evidence="2 3">
    <name type="scientific">Steinernema glaseri</name>
    <dbReference type="NCBI Taxonomy" id="37863"/>
    <lineage>
        <taxon>Eukaryota</taxon>
        <taxon>Metazoa</taxon>
        <taxon>Ecdysozoa</taxon>
        <taxon>Nematoda</taxon>
        <taxon>Chromadorea</taxon>
        <taxon>Rhabditida</taxon>
        <taxon>Tylenchina</taxon>
        <taxon>Panagrolaimomorpha</taxon>
        <taxon>Strongyloidoidea</taxon>
        <taxon>Steinernematidae</taxon>
        <taxon>Steinernema</taxon>
    </lineage>
</organism>
<feature type="signal peptide" evidence="1">
    <location>
        <begin position="1"/>
        <end position="17"/>
    </location>
</feature>
<accession>A0A1I7ZBQ2</accession>
<sequence length="221" mass="24113">MYTLIAVLALFVSASQAQDALATYGYNYVTQFFTMTEIAKVAIHRNLELRTAFQIESAVASQICNGATVQQIFDNFINTVSQNIGGTTAVRAVSVVSKLQNDLGNDFQPVKDAVSAAAQNVFTPVLTDIGQYCGSGHSYVIQAAGNYANTQFMQGFFDQIGQYCGSGLNYVTQAAGNYANSQFMQGFFDQVYQAINGVSPNDWATCRNDLTNNVFFQNYGY</sequence>
<evidence type="ECO:0000313" key="3">
    <source>
        <dbReference type="WBParaSite" id="L893_g24799.t1"/>
    </source>
</evidence>
<protein>
    <submittedName>
        <fullName evidence="3">DUF148 domain-containing protein</fullName>
    </submittedName>
</protein>
<evidence type="ECO:0000256" key="1">
    <source>
        <dbReference type="SAM" id="SignalP"/>
    </source>
</evidence>
<dbReference type="Proteomes" id="UP000095287">
    <property type="component" value="Unplaced"/>
</dbReference>
<keyword evidence="1" id="KW-0732">Signal</keyword>